<dbReference type="InterPro" id="IPR015943">
    <property type="entry name" value="WD40/YVTN_repeat-like_dom_sf"/>
</dbReference>
<evidence type="ECO:0000313" key="6">
    <source>
        <dbReference type="EMBL" id="KAB5588509.1"/>
    </source>
</evidence>
<feature type="repeat" description="WD" evidence="3">
    <location>
        <begin position="865"/>
        <end position="906"/>
    </location>
</feature>
<feature type="repeat" description="WD" evidence="3">
    <location>
        <begin position="1338"/>
        <end position="1379"/>
    </location>
</feature>
<dbReference type="InterPro" id="IPR019775">
    <property type="entry name" value="WD40_repeat_CS"/>
</dbReference>
<organism evidence="6 7">
    <name type="scientific">Ceratobasidium theobromae</name>
    <dbReference type="NCBI Taxonomy" id="1582974"/>
    <lineage>
        <taxon>Eukaryota</taxon>
        <taxon>Fungi</taxon>
        <taxon>Dikarya</taxon>
        <taxon>Basidiomycota</taxon>
        <taxon>Agaricomycotina</taxon>
        <taxon>Agaricomycetes</taxon>
        <taxon>Cantharellales</taxon>
        <taxon>Ceratobasidiaceae</taxon>
        <taxon>Ceratobasidium</taxon>
    </lineage>
</organism>
<feature type="repeat" description="WD" evidence="3">
    <location>
        <begin position="1381"/>
        <end position="1422"/>
    </location>
</feature>
<evidence type="ECO:0000259" key="5">
    <source>
        <dbReference type="PROSITE" id="PS50837"/>
    </source>
</evidence>
<dbReference type="InterPro" id="IPR036322">
    <property type="entry name" value="WD40_repeat_dom_sf"/>
</dbReference>
<accession>A0A5N5QA60</accession>
<proteinExistence type="predicted"/>
<dbReference type="InterPro" id="IPR001680">
    <property type="entry name" value="WD40_rpt"/>
</dbReference>
<dbReference type="SUPFAM" id="SSF50978">
    <property type="entry name" value="WD40 repeat-like"/>
    <property type="match status" value="3"/>
</dbReference>
<dbReference type="InterPro" id="IPR027417">
    <property type="entry name" value="P-loop_NTPase"/>
</dbReference>
<dbReference type="InterPro" id="IPR020472">
    <property type="entry name" value="WD40_PAC1"/>
</dbReference>
<feature type="repeat" description="WD" evidence="3">
    <location>
        <begin position="1039"/>
        <end position="1080"/>
    </location>
</feature>
<dbReference type="PROSITE" id="PS50837">
    <property type="entry name" value="NACHT"/>
    <property type="match status" value="1"/>
</dbReference>
<dbReference type="PANTHER" id="PTHR19848:SF8">
    <property type="entry name" value="F-BOX AND WD REPEAT DOMAIN CONTAINING 7"/>
    <property type="match status" value="1"/>
</dbReference>
<dbReference type="InterPro" id="IPR056884">
    <property type="entry name" value="NPHP3-like_N"/>
</dbReference>
<dbReference type="Gene3D" id="3.40.50.300">
    <property type="entry name" value="P-loop containing nucleotide triphosphate hydrolases"/>
    <property type="match status" value="1"/>
</dbReference>
<feature type="repeat" description="WD" evidence="3">
    <location>
        <begin position="1082"/>
        <end position="1123"/>
    </location>
</feature>
<dbReference type="PANTHER" id="PTHR19848">
    <property type="entry name" value="WD40 REPEAT PROTEIN"/>
    <property type="match status" value="1"/>
</dbReference>
<sequence length="1508" mass="164463">MTNSSVSPMRGVRVYIREQYDKIVRSRSHSLSRHPTEAPNSSLSPASAPPRTVGNFLAPPSEIQMPQLRHSRSDPHLSATLKHRAESKPENVVWTGLKGALEELRKVAKPFPPLASAIGSLIPCLGLLETVTNNRKEYQEIVSELKGMCESLTEHMKETSSVRMSRCIANVAMCIEQQTKLISKKQNRSTGIRVLEASTDEEELMSHYRKIESLFRRLQTDANLSTWSIANEVLANTRLEGLAPAKLANYDSRLSVEISRRTCTEGTRTKIMSEIDEWSLDSNAPDLYLISGMAGTGKTTIACSFANQLEERKQLAASFFCTRTTPECRDAGRIVPTIAYQLARYSTPFQSALCEVLGEDPDIGTKNIVKQFERLLVEPLLKVKDAIPENLVVVIDALDECDDGNTVRLVLDLLFKFALKVPLKFFVTSRPEPEIYNKMFASSPTSRMTLHLHEIEKSLVQADIELYLKEELSAISPTEDEIVQLAVRSGSLFIYAATLVRYIRPLGGSVNPQRRLRAVLAIKSDSMSKYAEIDTLYAAVLKSAFEQNGLDSEEAEDVRATLWTVLCVREPINVDTLATLAGINDTERTLSALRPLRSVIHLSEASGLISTLHASFPDFMFDKERSGSLFCDPTLHNQLLADRCFDIMKTQLRFNICNLESSYVPDAKVEGLEDRISKTIPLSLSYVCQYWADHLTVAPGSGHLCDVLQEFLSVRLLFWIEVLNLKREAIRGLEILVKANKWLHMMPLSPGLVRFVEDARNFLTSYAASPISQFTPHLYISSLALCPRSSLVYKKYQPLTRGLIGLEGSGLDRLETVALAVWEINSEVIRSVSYSPDGSQVAFGCDDGTIGVRNAYDGSSIISPFKGHSGMVCAVAFSPDGTRFVSGSNDCTIKLWNAQAGTLAIAGESFQGHTSQIKSVAFSLDGRSIASGSADNTVRIWSASNGAPVGDPLRGHTNCVSSVAFSPDGTRVVSASHDYTIRVWNVQDSTLAFDPLVGHSGIVWSVAFSPDGTRIVSGSSDRTIRLWNAQDGLLVLGPLGGHTKEIHAVAFSPEGSRILSSSRDQTLLISNAENGELITGPLEGHTNVIFSVAFSPDGTRVISSAGDRSIRVWNASAGKVTLNPFKGHTDGISSIALARDGGYVASGSGSIHVWDSQNFTYFSGPFEGHTDFVRSVALSPDGKQLVSGSDDSTVRVWDVSKSTLLAGPFTDHSRAVNSVAFSPDGAYIASGSTDSTVCVRSLSEDTLISPPFEGHTDAIWSIAFSPDGNYVVSGSYDSTIRVWDIRKGAPATSPFLGHTNAVISVTFSPCGQYIASGSADHTIRVWNSQNGTLVTDPFTGHTDLIDSVAFSSNGACIVSCSSDRTVRVWHTHSGTLVAGPFYGHVAIASSAVFLPDNRRLVSGSWDHTIRMWDLSDLQPILSTSEPSSALPSLDSASPTTPSRDWIVKNDGWITDHDGSVLFWAPPEIVRCLITPHCSSIISPFGTIEVDMASALFGEHWKDCYLSVV</sequence>
<protein>
    <recommendedName>
        <fullName evidence="5">NACHT domain-containing protein</fullName>
    </recommendedName>
</protein>
<name>A0A5N5QA60_9AGAM</name>
<evidence type="ECO:0000313" key="7">
    <source>
        <dbReference type="Proteomes" id="UP000383932"/>
    </source>
</evidence>
<dbReference type="CDD" id="cd21037">
    <property type="entry name" value="MLKL_NTD"/>
    <property type="match status" value="1"/>
</dbReference>
<dbReference type="Pfam" id="PF24883">
    <property type="entry name" value="NPHP3_N"/>
    <property type="match status" value="1"/>
</dbReference>
<dbReference type="InterPro" id="IPR059179">
    <property type="entry name" value="MLKL-like_MCAfunc"/>
</dbReference>
<dbReference type="PROSITE" id="PS00678">
    <property type="entry name" value="WD_REPEATS_1"/>
    <property type="match status" value="6"/>
</dbReference>
<dbReference type="InterPro" id="IPR007111">
    <property type="entry name" value="NACHT_NTPase"/>
</dbReference>
<dbReference type="PRINTS" id="PR00320">
    <property type="entry name" value="GPROTEINBRPT"/>
</dbReference>
<feature type="compositionally biased region" description="Low complexity" evidence="4">
    <location>
        <begin position="38"/>
        <end position="50"/>
    </location>
</feature>
<feature type="repeat" description="WD" evidence="3">
    <location>
        <begin position="910"/>
        <end position="951"/>
    </location>
</feature>
<feature type="region of interest" description="Disordered" evidence="4">
    <location>
        <begin position="26"/>
        <end position="58"/>
    </location>
</feature>
<comment type="caution">
    <text evidence="6">The sequence shown here is derived from an EMBL/GenBank/DDBJ whole genome shotgun (WGS) entry which is preliminary data.</text>
</comment>
<dbReference type="Pfam" id="PF00400">
    <property type="entry name" value="WD40"/>
    <property type="match status" value="14"/>
</dbReference>
<feature type="repeat" description="WD" evidence="3">
    <location>
        <begin position="996"/>
        <end position="1032"/>
    </location>
</feature>
<reference evidence="6 7" key="1">
    <citation type="journal article" date="2019" name="Fungal Biol. Biotechnol.">
        <title>Draft genome sequence of fastidious pathogen Ceratobasidium theobromae, which causes vascular-streak dieback in Theobroma cacao.</title>
        <authorList>
            <person name="Ali S.S."/>
            <person name="Asman A."/>
            <person name="Shao J."/>
            <person name="Firmansyah A.P."/>
            <person name="Susilo A.W."/>
            <person name="Rosmana A."/>
            <person name="McMahon P."/>
            <person name="Junaid M."/>
            <person name="Guest D."/>
            <person name="Kheng T.Y."/>
            <person name="Meinhardt L.W."/>
            <person name="Bailey B.A."/>
        </authorList>
    </citation>
    <scope>NUCLEOTIDE SEQUENCE [LARGE SCALE GENOMIC DNA]</scope>
    <source>
        <strain evidence="6 7">CT2</strain>
    </source>
</reference>
<feature type="repeat" description="WD" evidence="3">
    <location>
        <begin position="1295"/>
        <end position="1336"/>
    </location>
</feature>
<dbReference type="EMBL" id="SSOP01000434">
    <property type="protein sequence ID" value="KAB5588509.1"/>
    <property type="molecule type" value="Genomic_DNA"/>
</dbReference>
<dbReference type="PROSITE" id="PS50294">
    <property type="entry name" value="WD_REPEATS_REGION"/>
    <property type="match status" value="12"/>
</dbReference>
<dbReference type="SUPFAM" id="SSF52540">
    <property type="entry name" value="P-loop containing nucleoside triphosphate hydrolases"/>
    <property type="match status" value="1"/>
</dbReference>
<gene>
    <name evidence="6" type="ORF">CTheo_8049</name>
</gene>
<evidence type="ECO:0000256" key="3">
    <source>
        <dbReference type="PROSITE-ProRule" id="PRU00221"/>
    </source>
</evidence>
<evidence type="ECO:0000256" key="4">
    <source>
        <dbReference type="SAM" id="MobiDB-lite"/>
    </source>
</evidence>
<evidence type="ECO:0000256" key="1">
    <source>
        <dbReference type="ARBA" id="ARBA00022574"/>
    </source>
</evidence>
<dbReference type="CDD" id="cd00200">
    <property type="entry name" value="WD40"/>
    <property type="match status" value="2"/>
</dbReference>
<feature type="repeat" description="WD" evidence="3">
    <location>
        <begin position="1209"/>
        <end position="1250"/>
    </location>
</feature>
<feature type="domain" description="NACHT" evidence="5">
    <location>
        <begin position="286"/>
        <end position="431"/>
    </location>
</feature>
<dbReference type="PROSITE" id="PS50082">
    <property type="entry name" value="WD_REPEATS_2"/>
    <property type="match status" value="12"/>
</dbReference>
<dbReference type="Gene3D" id="2.130.10.10">
    <property type="entry name" value="YVTN repeat-like/Quinoprotein amine dehydrogenase"/>
    <property type="match status" value="6"/>
</dbReference>
<dbReference type="SMART" id="SM00320">
    <property type="entry name" value="WD40"/>
    <property type="match status" value="14"/>
</dbReference>
<keyword evidence="2" id="KW-0677">Repeat</keyword>
<keyword evidence="1 3" id="KW-0853">WD repeat</keyword>
<feature type="repeat" description="WD" evidence="3">
    <location>
        <begin position="1252"/>
        <end position="1293"/>
    </location>
</feature>
<keyword evidence="7" id="KW-1185">Reference proteome</keyword>
<feature type="repeat" description="WD" evidence="3">
    <location>
        <begin position="1166"/>
        <end position="1207"/>
    </location>
</feature>
<dbReference type="OrthoDB" id="538223at2759"/>
<evidence type="ECO:0000256" key="2">
    <source>
        <dbReference type="ARBA" id="ARBA00022737"/>
    </source>
</evidence>
<feature type="repeat" description="WD" evidence="3">
    <location>
        <begin position="953"/>
        <end position="994"/>
    </location>
</feature>
<dbReference type="Proteomes" id="UP000383932">
    <property type="component" value="Unassembled WGS sequence"/>
</dbReference>